<keyword evidence="1" id="KW-0472">Membrane</keyword>
<organism evidence="3">
    <name type="scientific">Ignisphaera aggregans</name>
    <dbReference type="NCBI Taxonomy" id="334771"/>
    <lineage>
        <taxon>Archaea</taxon>
        <taxon>Thermoproteota</taxon>
        <taxon>Thermoprotei</taxon>
        <taxon>Desulfurococcales</taxon>
        <taxon>Desulfurococcaceae</taxon>
        <taxon>Ignisphaera</taxon>
    </lineage>
</organism>
<dbReference type="EMBL" id="DTBD01000042">
    <property type="protein sequence ID" value="HGQ64618.1"/>
    <property type="molecule type" value="Genomic_DNA"/>
</dbReference>
<evidence type="ECO:0000313" key="2">
    <source>
        <dbReference type="EMBL" id="HGQ35287.1"/>
    </source>
</evidence>
<sequence length="63" mass="6912">MVFVHLLVNVGVNLVLAFLVTIYIDIIIGPYHGFIVTIFSPPLSIVVPAFVTTLGSLFLLREV</sequence>
<keyword evidence="1" id="KW-0812">Transmembrane</keyword>
<reference evidence="3" key="1">
    <citation type="journal article" date="2020" name="mSystems">
        <title>Genome- and Community-Level Interaction Insights into Carbon Utilization and Element Cycling Functions of Hydrothermarchaeota in Hydrothermal Sediment.</title>
        <authorList>
            <person name="Zhou Z."/>
            <person name="Liu Y."/>
            <person name="Xu W."/>
            <person name="Pan J."/>
            <person name="Luo Z.H."/>
            <person name="Li M."/>
        </authorList>
    </citation>
    <scope>NUCLEOTIDE SEQUENCE [LARGE SCALE GENOMIC DNA]</scope>
    <source>
        <strain evidence="3">SpSt-637</strain>
        <strain evidence="2">SpSt-667</strain>
    </source>
</reference>
<evidence type="ECO:0000256" key="1">
    <source>
        <dbReference type="SAM" id="Phobius"/>
    </source>
</evidence>
<dbReference type="EMBL" id="DTCK01000009">
    <property type="protein sequence ID" value="HGQ35287.1"/>
    <property type="molecule type" value="Genomic_DNA"/>
</dbReference>
<feature type="transmembrane region" description="Helical" evidence="1">
    <location>
        <begin position="34"/>
        <end position="60"/>
    </location>
</feature>
<comment type="caution">
    <text evidence="3">The sequence shown here is derived from an EMBL/GenBank/DDBJ whole genome shotgun (WGS) entry which is preliminary data.</text>
</comment>
<gene>
    <name evidence="3" type="ORF">ENU08_05180</name>
    <name evidence="2" type="ORF">ENU41_01230</name>
</gene>
<proteinExistence type="predicted"/>
<keyword evidence="1" id="KW-1133">Transmembrane helix</keyword>
<protein>
    <submittedName>
        <fullName evidence="3">Uncharacterized protein</fullName>
    </submittedName>
</protein>
<accession>A0A7C4JJP9</accession>
<dbReference type="AlphaFoldDB" id="A0A7C4JJP9"/>
<evidence type="ECO:0000313" key="3">
    <source>
        <dbReference type="EMBL" id="HGQ64618.1"/>
    </source>
</evidence>
<name>A0A7C4JJP9_9CREN</name>
<feature type="transmembrane region" description="Helical" evidence="1">
    <location>
        <begin position="7"/>
        <end position="28"/>
    </location>
</feature>